<name>A0A9X8WRS7_CLODI</name>
<reference evidence="1 2" key="1">
    <citation type="submission" date="2017-02" db="EMBL/GenBank/DDBJ databases">
        <authorList>
            <consortium name="Pathogen Informatics"/>
        </authorList>
    </citation>
    <scope>NUCLEOTIDE SEQUENCE [LARGE SCALE GENOMIC DNA]</scope>
    <source>
        <strain evidence="1 2">VRECD0157</strain>
    </source>
</reference>
<comment type="caution">
    <text evidence="1">The sequence shown here is derived from an EMBL/GenBank/DDBJ whole genome shotgun (WGS) entry which is preliminary data.</text>
</comment>
<sequence>MKVKYVVFEWEITSKNDGQKHFINFRDLIKLYGVSPGECIRAKNYYERNGLDLKDIKFLYPRDDGKYKL</sequence>
<organism evidence="1 2">
    <name type="scientific">Clostridioides difficile</name>
    <name type="common">Peptoclostridium difficile</name>
    <dbReference type="NCBI Taxonomy" id="1496"/>
    <lineage>
        <taxon>Bacteria</taxon>
        <taxon>Bacillati</taxon>
        <taxon>Bacillota</taxon>
        <taxon>Clostridia</taxon>
        <taxon>Peptostreptococcales</taxon>
        <taxon>Peptostreptococcaceae</taxon>
        <taxon>Clostridioides</taxon>
    </lineage>
</organism>
<accession>A0A9X8WRS7</accession>
<gene>
    <name evidence="1" type="ORF">SAMEA3375112_03329</name>
</gene>
<dbReference type="RefSeq" id="WP_021402158.1">
    <property type="nucleotide sequence ID" value="NZ_CP149699.1"/>
</dbReference>
<dbReference type="EMBL" id="FUPS01000014">
    <property type="protein sequence ID" value="SJS98290.1"/>
    <property type="molecule type" value="Genomic_DNA"/>
</dbReference>
<proteinExistence type="predicted"/>
<evidence type="ECO:0000313" key="2">
    <source>
        <dbReference type="Proteomes" id="UP000189137"/>
    </source>
</evidence>
<dbReference type="Proteomes" id="UP000189137">
    <property type="component" value="Unassembled WGS sequence"/>
</dbReference>
<protein>
    <submittedName>
        <fullName evidence="1">Uncharacterized protein</fullName>
    </submittedName>
</protein>
<dbReference type="AlphaFoldDB" id="A0A9X8WRS7"/>
<evidence type="ECO:0000313" key="1">
    <source>
        <dbReference type="EMBL" id="SJS98290.1"/>
    </source>
</evidence>